<dbReference type="RefSeq" id="XP_003151393.2">
    <property type="nucleotide sequence ID" value="XM_003151345.2"/>
</dbReference>
<dbReference type="Proteomes" id="UP000095285">
    <property type="component" value="Unassembled WGS sequence"/>
</dbReference>
<accession>A0A1I7VRX3</accession>
<dbReference type="GeneID" id="9953352"/>
<name>A0A1I7VRX3_LOALO</name>
<dbReference type="WBParaSite" id="EN70_5613">
    <property type="protein sequence ID" value="EN70_5613"/>
    <property type="gene ID" value="EN70_5613"/>
</dbReference>
<dbReference type="InParanoid" id="A0A1I7VRX3"/>
<dbReference type="AlphaFoldDB" id="A0A1I7VRX3"/>
<keyword evidence="1" id="KW-1185">Reference proteome</keyword>
<proteinExistence type="predicted"/>
<organism evidence="1 2">
    <name type="scientific">Loa loa</name>
    <name type="common">Eye worm</name>
    <name type="synonym">Filaria loa</name>
    <dbReference type="NCBI Taxonomy" id="7209"/>
    <lineage>
        <taxon>Eukaryota</taxon>
        <taxon>Metazoa</taxon>
        <taxon>Ecdysozoa</taxon>
        <taxon>Nematoda</taxon>
        <taxon>Chromadorea</taxon>
        <taxon>Rhabditida</taxon>
        <taxon>Spirurina</taxon>
        <taxon>Spiruromorpha</taxon>
        <taxon>Filarioidea</taxon>
        <taxon>Onchocercidae</taxon>
        <taxon>Loa</taxon>
    </lineage>
</organism>
<evidence type="ECO:0000313" key="2">
    <source>
        <dbReference type="WBParaSite" id="EN70_5613"/>
    </source>
</evidence>
<dbReference type="CTD" id="9953352"/>
<gene>
    <name evidence="2" type="primary">LOAG_15857</name>
</gene>
<dbReference type="KEGG" id="loa:LOAG_15857"/>
<reference evidence="1" key="1">
    <citation type="submission" date="2012-04" db="EMBL/GenBank/DDBJ databases">
        <title>The Genome Sequence of Loa loa.</title>
        <authorList>
            <consortium name="The Broad Institute Genome Sequencing Platform"/>
            <consortium name="Broad Institute Genome Sequencing Center for Infectious Disease"/>
            <person name="Nutman T.B."/>
            <person name="Fink D.L."/>
            <person name="Russ C."/>
            <person name="Young S."/>
            <person name="Zeng Q."/>
            <person name="Gargeya S."/>
            <person name="Alvarado L."/>
            <person name="Berlin A."/>
            <person name="Chapman S.B."/>
            <person name="Chen Z."/>
            <person name="Freedman E."/>
            <person name="Gellesch M."/>
            <person name="Goldberg J."/>
            <person name="Griggs A."/>
            <person name="Gujja S."/>
            <person name="Heilman E.R."/>
            <person name="Heiman D."/>
            <person name="Howarth C."/>
            <person name="Mehta T."/>
            <person name="Neiman D."/>
            <person name="Pearson M."/>
            <person name="Roberts A."/>
            <person name="Saif S."/>
            <person name="Shea T."/>
            <person name="Shenoy N."/>
            <person name="Sisk P."/>
            <person name="Stolte C."/>
            <person name="Sykes S."/>
            <person name="White J."/>
            <person name="Yandava C."/>
            <person name="Haas B."/>
            <person name="Henn M.R."/>
            <person name="Nusbaum C."/>
            <person name="Birren B."/>
        </authorList>
    </citation>
    <scope>NUCLEOTIDE SEQUENCE [LARGE SCALE GENOMIC DNA]</scope>
</reference>
<sequence>MNRVAQEQMVQMARQASLLAFMLERRCLKMKYVDTMPCQEIAELLNKYYEIWQHIDDQEFAHNEFQDIRRNDRGWIETIKAIERVFLQLEVIEENLVHSSTETCEKEVWKQPDGILKCISKNKNESWSMDKLRSCQKKTTRTNE</sequence>
<protein>
    <submittedName>
        <fullName evidence="2">Uncharacterized protein</fullName>
    </submittedName>
</protein>
<evidence type="ECO:0000313" key="1">
    <source>
        <dbReference type="Proteomes" id="UP000095285"/>
    </source>
</evidence>
<reference evidence="2" key="2">
    <citation type="submission" date="2016-11" db="UniProtKB">
        <authorList>
            <consortium name="WormBaseParasite"/>
        </authorList>
    </citation>
    <scope>IDENTIFICATION</scope>
</reference>